<feature type="compositionally biased region" description="Low complexity" evidence="1">
    <location>
        <begin position="31"/>
        <end position="42"/>
    </location>
</feature>
<protein>
    <recommendedName>
        <fullName evidence="6">Cnidarian restricted protein</fullName>
    </recommendedName>
</protein>
<organism evidence="4 5">
    <name type="scientific">Clytia hemisphaerica</name>
    <dbReference type="NCBI Taxonomy" id="252671"/>
    <lineage>
        <taxon>Eukaryota</taxon>
        <taxon>Metazoa</taxon>
        <taxon>Cnidaria</taxon>
        <taxon>Hydrozoa</taxon>
        <taxon>Hydroidolina</taxon>
        <taxon>Leptothecata</taxon>
        <taxon>Obeliida</taxon>
        <taxon>Clytiidae</taxon>
        <taxon>Clytia</taxon>
    </lineage>
</organism>
<dbReference type="GeneID" id="136817909"/>
<sequence>MSFNGWIFLFTLMASYRFSEEVPHFRLHTKNSTTNQNPSSQSHVNSTSNQNSRFWSRANSSANEMMFYKPGDVIQQGHNETSPLCGNGRASCNLYIRRMIYFYKVLGGWLLLGVIVLGLLSLWASVLYGRYLERKYLLSNPNHKWAFSKELIYKVKGRTKGVRLHHSSHHRHRYNEEDTSPFMFHPRSKSMP</sequence>
<dbReference type="RefSeq" id="XP_066930349.1">
    <property type="nucleotide sequence ID" value="XM_067074248.1"/>
</dbReference>
<feature type="region of interest" description="Disordered" evidence="1">
    <location>
        <begin position="166"/>
        <end position="192"/>
    </location>
</feature>
<feature type="region of interest" description="Disordered" evidence="1">
    <location>
        <begin position="29"/>
        <end position="52"/>
    </location>
</feature>
<accession>A0A7M5WIX0</accession>
<evidence type="ECO:0000256" key="2">
    <source>
        <dbReference type="SAM" id="Phobius"/>
    </source>
</evidence>
<keyword evidence="2" id="KW-0472">Membrane</keyword>
<dbReference type="EnsemblMetazoa" id="CLYHEMT002863.1">
    <property type="protein sequence ID" value="CLYHEMP002863.1"/>
    <property type="gene ID" value="CLYHEMG002863"/>
</dbReference>
<keyword evidence="5" id="KW-1185">Reference proteome</keyword>
<evidence type="ECO:0000256" key="1">
    <source>
        <dbReference type="SAM" id="MobiDB-lite"/>
    </source>
</evidence>
<dbReference type="AlphaFoldDB" id="A0A7M5WIX0"/>
<keyword evidence="2" id="KW-1133">Transmembrane helix</keyword>
<feature type="signal peptide" evidence="3">
    <location>
        <begin position="1"/>
        <end position="19"/>
    </location>
</feature>
<feature type="compositionally biased region" description="Polar residues" evidence="1">
    <location>
        <begin position="43"/>
        <end position="52"/>
    </location>
</feature>
<keyword evidence="2" id="KW-0812">Transmembrane</keyword>
<reference evidence="4" key="1">
    <citation type="submission" date="2021-01" db="UniProtKB">
        <authorList>
            <consortium name="EnsemblMetazoa"/>
        </authorList>
    </citation>
    <scope>IDENTIFICATION</scope>
</reference>
<dbReference type="Proteomes" id="UP000594262">
    <property type="component" value="Unplaced"/>
</dbReference>
<name>A0A7M5WIX0_9CNID</name>
<feature type="chain" id="PRO_5029609241" description="Cnidarian restricted protein" evidence="3">
    <location>
        <begin position="20"/>
        <end position="192"/>
    </location>
</feature>
<evidence type="ECO:0008006" key="6">
    <source>
        <dbReference type="Google" id="ProtNLM"/>
    </source>
</evidence>
<feature type="transmembrane region" description="Helical" evidence="2">
    <location>
        <begin position="106"/>
        <end position="128"/>
    </location>
</feature>
<evidence type="ECO:0000313" key="5">
    <source>
        <dbReference type="Proteomes" id="UP000594262"/>
    </source>
</evidence>
<proteinExistence type="predicted"/>
<evidence type="ECO:0000256" key="3">
    <source>
        <dbReference type="SAM" id="SignalP"/>
    </source>
</evidence>
<evidence type="ECO:0000313" key="4">
    <source>
        <dbReference type="EnsemblMetazoa" id="CLYHEMP002863.1"/>
    </source>
</evidence>
<keyword evidence="3" id="KW-0732">Signal</keyword>